<dbReference type="AlphaFoldDB" id="A0A561EA31"/>
<dbReference type="Proteomes" id="UP000318297">
    <property type="component" value="Unassembled WGS sequence"/>
</dbReference>
<organism evidence="1 2">
    <name type="scientific">Rudaeicoccus suwonensis</name>
    <dbReference type="NCBI Taxonomy" id="657409"/>
    <lineage>
        <taxon>Bacteria</taxon>
        <taxon>Bacillati</taxon>
        <taxon>Actinomycetota</taxon>
        <taxon>Actinomycetes</taxon>
        <taxon>Micrococcales</taxon>
        <taxon>Dermacoccaceae</taxon>
        <taxon>Rudaeicoccus</taxon>
    </lineage>
</organism>
<evidence type="ECO:0000313" key="2">
    <source>
        <dbReference type="Proteomes" id="UP000318297"/>
    </source>
</evidence>
<name>A0A561EA31_9MICO</name>
<proteinExistence type="predicted"/>
<accession>A0A561EA31</accession>
<sequence>MIEVSLTYDGDVPTVSTKKKCCKDSPRCKKCPVTLNRLRKAGYAEQLSRTSYAVSKDIPRKTLKAARAA</sequence>
<dbReference type="EMBL" id="VIVQ01000001">
    <property type="protein sequence ID" value="TWE12430.1"/>
    <property type="molecule type" value="Genomic_DNA"/>
</dbReference>
<keyword evidence="2" id="KW-1185">Reference proteome</keyword>
<gene>
    <name evidence="1" type="ORF">BKA23_1238</name>
</gene>
<comment type="caution">
    <text evidence="1">The sequence shown here is derived from an EMBL/GenBank/DDBJ whole genome shotgun (WGS) entry which is preliminary data.</text>
</comment>
<protein>
    <submittedName>
        <fullName evidence="1">Uncharacterized protein</fullName>
    </submittedName>
</protein>
<evidence type="ECO:0000313" key="1">
    <source>
        <dbReference type="EMBL" id="TWE12430.1"/>
    </source>
</evidence>
<reference evidence="1 2" key="1">
    <citation type="submission" date="2019-06" db="EMBL/GenBank/DDBJ databases">
        <title>Sequencing the genomes of 1000 actinobacteria strains.</title>
        <authorList>
            <person name="Klenk H.-P."/>
        </authorList>
    </citation>
    <scope>NUCLEOTIDE SEQUENCE [LARGE SCALE GENOMIC DNA]</scope>
    <source>
        <strain evidence="1 2">DSM 19560</strain>
    </source>
</reference>